<dbReference type="SUPFAM" id="SSF53271">
    <property type="entry name" value="PRTase-like"/>
    <property type="match status" value="1"/>
</dbReference>
<keyword evidence="2" id="KW-0808">Transferase</keyword>
<dbReference type="Proteomes" id="UP000823964">
    <property type="component" value="Unassembled WGS sequence"/>
</dbReference>
<organism evidence="2 3">
    <name type="scientific">Candidatus Akkermansia intestinigallinarum</name>
    <dbReference type="NCBI Taxonomy" id="2838431"/>
    <lineage>
        <taxon>Bacteria</taxon>
        <taxon>Pseudomonadati</taxon>
        <taxon>Verrucomicrobiota</taxon>
        <taxon>Verrucomicrobiia</taxon>
        <taxon>Verrucomicrobiales</taxon>
        <taxon>Akkermansiaceae</taxon>
        <taxon>Akkermansia</taxon>
    </lineage>
</organism>
<dbReference type="Gene3D" id="3.40.50.2020">
    <property type="match status" value="1"/>
</dbReference>
<protein>
    <submittedName>
        <fullName evidence="2">Bifunctional pyr operon transcriptional regulator/uracil phosphoribosyltransferase</fullName>
        <ecNumber evidence="2">2.4.2.9</ecNumber>
    </submittedName>
</protein>
<name>A0A9D2AHS0_9BACT</name>
<accession>A0A9D2AHS0</accession>
<dbReference type="PANTHER" id="PTHR11608">
    <property type="entry name" value="BIFUNCTIONAL PROTEIN PYRR"/>
    <property type="match status" value="1"/>
</dbReference>
<feature type="domain" description="Phosphoribosyltransferase" evidence="1">
    <location>
        <begin position="7"/>
        <end position="152"/>
    </location>
</feature>
<dbReference type="InterPro" id="IPR050137">
    <property type="entry name" value="PyrR_bifunctional"/>
</dbReference>
<dbReference type="InterPro" id="IPR000836">
    <property type="entry name" value="PRTase_dom"/>
</dbReference>
<dbReference type="PANTHER" id="PTHR11608:SF0">
    <property type="entry name" value="BIFUNCTIONAL PROTEIN PYRR"/>
    <property type="match status" value="1"/>
</dbReference>
<evidence type="ECO:0000259" key="1">
    <source>
        <dbReference type="Pfam" id="PF00156"/>
    </source>
</evidence>
<reference evidence="2" key="1">
    <citation type="journal article" date="2021" name="PeerJ">
        <title>Extensive microbial diversity within the chicken gut microbiome revealed by metagenomics and culture.</title>
        <authorList>
            <person name="Gilroy R."/>
            <person name="Ravi A."/>
            <person name="Getino M."/>
            <person name="Pursley I."/>
            <person name="Horton D.L."/>
            <person name="Alikhan N.F."/>
            <person name="Baker D."/>
            <person name="Gharbi K."/>
            <person name="Hall N."/>
            <person name="Watson M."/>
            <person name="Adriaenssens E.M."/>
            <person name="Foster-Nyarko E."/>
            <person name="Jarju S."/>
            <person name="Secka A."/>
            <person name="Antonio M."/>
            <person name="Oren A."/>
            <person name="Chaudhuri R.R."/>
            <person name="La Ragione R."/>
            <person name="Hildebrand F."/>
            <person name="Pallen M.J."/>
        </authorList>
    </citation>
    <scope>NUCLEOTIDE SEQUENCE</scope>
    <source>
        <strain evidence="2">14975</strain>
    </source>
</reference>
<dbReference type="EC" id="2.4.2.9" evidence="2"/>
<dbReference type="InterPro" id="IPR029057">
    <property type="entry name" value="PRTase-like"/>
</dbReference>
<keyword evidence="2" id="KW-0328">Glycosyltransferase</keyword>
<evidence type="ECO:0000313" key="3">
    <source>
        <dbReference type="Proteomes" id="UP000823964"/>
    </source>
</evidence>
<reference evidence="2" key="2">
    <citation type="submission" date="2021-04" db="EMBL/GenBank/DDBJ databases">
        <authorList>
            <person name="Gilroy R."/>
        </authorList>
    </citation>
    <scope>NUCLEOTIDE SEQUENCE</scope>
    <source>
        <strain evidence="2">14975</strain>
    </source>
</reference>
<dbReference type="AlphaFoldDB" id="A0A9D2AHS0"/>
<dbReference type="CDD" id="cd06223">
    <property type="entry name" value="PRTases_typeI"/>
    <property type="match status" value="1"/>
</dbReference>
<gene>
    <name evidence="2" type="ORF">H9862_03750</name>
</gene>
<proteinExistence type="predicted"/>
<dbReference type="EMBL" id="DXFQ01000058">
    <property type="protein sequence ID" value="HIX19701.1"/>
    <property type="molecule type" value="Genomic_DNA"/>
</dbReference>
<sequence>MTVIGQPELEKAIDTWAEHLLRYGEQVPPGRLAVVGLIRRGDVLARRLTDKLEAAGCRARFGTLDISLYRDDLSMLDRKPALHSSYLPFSTDDLHLVLVDDVIHTGRSIRAALNAVFEYGRPAEVKLHCLVNRSGRQVPIHPDYAAFKLDLPFDTEVTVQLSESDGCESITY</sequence>
<comment type="caution">
    <text evidence="2">The sequence shown here is derived from an EMBL/GenBank/DDBJ whole genome shotgun (WGS) entry which is preliminary data.</text>
</comment>
<dbReference type="GO" id="GO:0004845">
    <property type="term" value="F:uracil phosphoribosyltransferase activity"/>
    <property type="evidence" value="ECO:0007669"/>
    <property type="project" value="UniProtKB-EC"/>
</dbReference>
<evidence type="ECO:0000313" key="2">
    <source>
        <dbReference type="EMBL" id="HIX19701.1"/>
    </source>
</evidence>
<dbReference type="Pfam" id="PF00156">
    <property type="entry name" value="Pribosyltran"/>
    <property type="match status" value="1"/>
</dbReference>